<protein>
    <submittedName>
        <fullName evidence="2">Uncharacterized protein</fullName>
    </submittedName>
</protein>
<sequence>MKKITLLTALVLLSFTLMAQDIEKGNKIPSTYDRSSLTVFFMKFSGEKYVDEVENQFPNISLSDKYYNNNLDIVVFDAPFSRSEQALNKAIESFLIQKDVPKSIISKWYNRKEDGSMDLNLVFDRGMFNATDAQYIKAQATKRGENMLKDYGNRLVGKSYILVLDYKNIKNLKKSGYEKMRGWNAVVDGYLYKIKFDLETQNALYDCWIYPEDTPEIRQEKINKFKELNIPIEFVTKTTVNISASQPTEDTTLGKLIKQKSEEELFEELVQKGYDETLYYLERKHEDFMVKTTIYQVHPIRAKIGLKEGLKCDHRYFAYEYVYNEKTNRAEPKFRGVIRATSKIVDNRKVAKGDTPTSKFYQTAGRKLHEGYLLRQQNDIGLEVLVGYEAGEVGGVYGRIDYRTGRFTGVKALFIYLEGGIDSKDYPLYDAPAFVHYGAGLAKGFMLTRNLELRPYVGLGQELATHEDFTNGSLKALYLKGGANLALNLKHNFQVMFGMGSYSFIGNAEDDDGDTGLTWNDYFEGRSGAATMFGIKLMF</sequence>
<evidence type="ECO:0000313" key="3">
    <source>
        <dbReference type="Proteomes" id="UP000500961"/>
    </source>
</evidence>
<evidence type="ECO:0000313" key="2">
    <source>
        <dbReference type="EMBL" id="QKG79081.1"/>
    </source>
</evidence>
<evidence type="ECO:0000256" key="1">
    <source>
        <dbReference type="SAM" id="SignalP"/>
    </source>
</evidence>
<dbReference type="AlphaFoldDB" id="A0A7D4BQS3"/>
<gene>
    <name evidence="2" type="ORF">FHG85_01975</name>
</gene>
<feature type="signal peptide" evidence="1">
    <location>
        <begin position="1"/>
        <end position="19"/>
    </location>
</feature>
<dbReference type="KEGG" id="ttz:FHG85_01975"/>
<reference evidence="2 3" key="1">
    <citation type="submission" date="2019-07" db="EMBL/GenBank/DDBJ databases">
        <title>Thalassofilum flectens gen. nov., sp. nov., a novel moderate thermophilic anaerobe from a shallow sea hot spring in Kunashir Island (Russia), representing a new family in the order Bacteroidales, and proposal of Thalassofilacea fam. nov.</title>
        <authorList>
            <person name="Kochetkova T.V."/>
            <person name="Podosokorskaya O.A."/>
            <person name="Novikov A."/>
            <person name="Elcheninov A.G."/>
            <person name="Toshchakov S.V."/>
            <person name="Kublanov I.V."/>
        </authorList>
    </citation>
    <scope>NUCLEOTIDE SEQUENCE [LARGE SCALE GENOMIC DNA]</scope>
    <source>
        <strain evidence="2 3">38-H</strain>
    </source>
</reference>
<accession>A0A7D4BQS3</accession>
<feature type="chain" id="PRO_5029822451" evidence="1">
    <location>
        <begin position="20"/>
        <end position="539"/>
    </location>
</feature>
<name>A0A7D4BQS3_9BACT</name>
<dbReference type="RefSeq" id="WP_173072599.1">
    <property type="nucleotide sequence ID" value="NZ_CP041345.1"/>
</dbReference>
<keyword evidence="1" id="KW-0732">Signal</keyword>
<proteinExistence type="predicted"/>
<dbReference type="Proteomes" id="UP000500961">
    <property type="component" value="Chromosome"/>
</dbReference>
<keyword evidence="3" id="KW-1185">Reference proteome</keyword>
<dbReference type="EMBL" id="CP041345">
    <property type="protein sequence ID" value="QKG79081.1"/>
    <property type="molecule type" value="Genomic_DNA"/>
</dbReference>
<organism evidence="2 3">
    <name type="scientific">Tenuifilum thalassicum</name>
    <dbReference type="NCBI Taxonomy" id="2590900"/>
    <lineage>
        <taxon>Bacteria</taxon>
        <taxon>Pseudomonadati</taxon>
        <taxon>Bacteroidota</taxon>
        <taxon>Bacteroidia</taxon>
        <taxon>Bacteroidales</taxon>
        <taxon>Tenuifilaceae</taxon>
        <taxon>Tenuifilum</taxon>
    </lineage>
</organism>